<dbReference type="AlphaFoldDB" id="A0AAN8X6M7"/>
<dbReference type="EMBL" id="JAXCGZ010009449">
    <property type="protein sequence ID" value="KAK7077246.1"/>
    <property type="molecule type" value="Genomic_DNA"/>
</dbReference>
<accession>A0AAN8X6M7</accession>
<evidence type="ECO:0000313" key="2">
    <source>
        <dbReference type="Proteomes" id="UP001381693"/>
    </source>
</evidence>
<dbReference type="Proteomes" id="UP001381693">
    <property type="component" value="Unassembled WGS sequence"/>
</dbReference>
<reference evidence="1 2" key="1">
    <citation type="submission" date="2023-11" db="EMBL/GenBank/DDBJ databases">
        <title>Halocaridina rubra genome assembly.</title>
        <authorList>
            <person name="Smith C."/>
        </authorList>
    </citation>
    <scope>NUCLEOTIDE SEQUENCE [LARGE SCALE GENOMIC DNA]</scope>
    <source>
        <strain evidence="1">EP-1</strain>
        <tissue evidence="1">Whole</tissue>
    </source>
</reference>
<protein>
    <submittedName>
        <fullName evidence="1">Uncharacterized protein</fullName>
    </submittedName>
</protein>
<evidence type="ECO:0000313" key="1">
    <source>
        <dbReference type="EMBL" id="KAK7077246.1"/>
    </source>
</evidence>
<comment type="caution">
    <text evidence="1">The sequence shown here is derived from an EMBL/GenBank/DDBJ whole genome shotgun (WGS) entry which is preliminary data.</text>
</comment>
<proteinExistence type="predicted"/>
<name>A0AAN8X6M7_HALRR</name>
<organism evidence="1 2">
    <name type="scientific">Halocaridina rubra</name>
    <name type="common">Hawaiian red shrimp</name>
    <dbReference type="NCBI Taxonomy" id="373956"/>
    <lineage>
        <taxon>Eukaryota</taxon>
        <taxon>Metazoa</taxon>
        <taxon>Ecdysozoa</taxon>
        <taxon>Arthropoda</taxon>
        <taxon>Crustacea</taxon>
        <taxon>Multicrustacea</taxon>
        <taxon>Malacostraca</taxon>
        <taxon>Eumalacostraca</taxon>
        <taxon>Eucarida</taxon>
        <taxon>Decapoda</taxon>
        <taxon>Pleocyemata</taxon>
        <taxon>Caridea</taxon>
        <taxon>Atyoidea</taxon>
        <taxon>Atyidae</taxon>
        <taxon>Halocaridina</taxon>
    </lineage>
</organism>
<sequence>MTNLLPLMDNLNAALRVQFVLDYLSLEPVSMLDPRLMSPTGLNATNMNGRQLIFRIVENGIMINDIPATKHRTLEDGTALYNISELLFEHRSWIDHAYDMMKLRALASDSESVNGSKPSTDQSASITIIDEELDPVPDIPEVLLTSQLPMFLDIWMEAVAYQGKAVTEGYERVPRTVLAPRDVVYWDVLPVDSPNPLFTSDIKYANLRAMYIKDYLILPTVDLKNRESWDPMGKTYTNLNGRFIHVYRYPKGNLFINGILVEDIQPLSDGTLVFILNDMLFNHRRLLSIASEELTTNSKHTEDDTGLATTKKPGDDVNIVVPKMAPSVPEAIKSEDHLSLLRLWQRVLEEQQEMSVPVNHVLPRTVLSPKSLIVMNLLSVESFGSLSSDMEYIALRREVLLDYLIPQVLDSQDERMDTPDGFKVENFNGRTLHFKGRFDLGPRKLNTRLWVNGEEVTRVKSLEDGTQLFALDDMLFDHKKRIADVFIKTRERKYAAI</sequence>
<keyword evidence="2" id="KW-1185">Reference proteome</keyword>
<gene>
    <name evidence="1" type="ORF">SK128_015402</name>
</gene>